<evidence type="ECO:0000259" key="11">
    <source>
        <dbReference type="Pfam" id="PF22456"/>
    </source>
</evidence>
<dbReference type="EMBL" id="JACEEZ010022664">
    <property type="protein sequence ID" value="KAG0712187.1"/>
    <property type="molecule type" value="Genomic_DNA"/>
</dbReference>
<evidence type="ECO:0000256" key="6">
    <source>
        <dbReference type="ARBA" id="ARBA00023049"/>
    </source>
</evidence>
<feature type="compositionally biased region" description="Polar residues" evidence="7">
    <location>
        <begin position="1"/>
        <end position="10"/>
    </location>
</feature>
<evidence type="ECO:0000256" key="5">
    <source>
        <dbReference type="ARBA" id="ARBA00022833"/>
    </source>
</evidence>
<dbReference type="Pfam" id="PF05193">
    <property type="entry name" value="Peptidase_M16_C"/>
    <property type="match status" value="1"/>
</dbReference>
<dbReference type="PANTHER" id="PTHR43690:SF18">
    <property type="entry name" value="INSULIN-DEGRADING ENZYME-RELATED"/>
    <property type="match status" value="1"/>
</dbReference>
<dbReference type="AlphaFoldDB" id="A0A8J5CLG8"/>
<comment type="similarity">
    <text evidence="1">Belongs to the peptidase M16 family.</text>
</comment>
<keyword evidence="3" id="KW-0479">Metal-binding</keyword>
<dbReference type="InterPro" id="IPR007863">
    <property type="entry name" value="Peptidase_M16_C"/>
</dbReference>
<organism evidence="12 13">
    <name type="scientific">Chionoecetes opilio</name>
    <name type="common">Atlantic snow crab</name>
    <name type="synonym">Cancer opilio</name>
    <dbReference type="NCBI Taxonomy" id="41210"/>
    <lineage>
        <taxon>Eukaryota</taxon>
        <taxon>Metazoa</taxon>
        <taxon>Ecdysozoa</taxon>
        <taxon>Arthropoda</taxon>
        <taxon>Crustacea</taxon>
        <taxon>Multicrustacea</taxon>
        <taxon>Malacostraca</taxon>
        <taxon>Eumalacostraca</taxon>
        <taxon>Eucarida</taxon>
        <taxon>Decapoda</taxon>
        <taxon>Pleocyemata</taxon>
        <taxon>Brachyura</taxon>
        <taxon>Eubrachyura</taxon>
        <taxon>Majoidea</taxon>
        <taxon>Majidae</taxon>
        <taxon>Chionoecetes</taxon>
    </lineage>
</organism>
<dbReference type="Pfam" id="PF16187">
    <property type="entry name" value="Peptidase_M16_M"/>
    <property type="match status" value="1"/>
</dbReference>
<evidence type="ECO:0000256" key="3">
    <source>
        <dbReference type="ARBA" id="ARBA00022723"/>
    </source>
</evidence>
<dbReference type="InterPro" id="IPR054734">
    <property type="entry name" value="PqqF-like_C_4"/>
</dbReference>
<feature type="domain" description="Peptidase M16 N-terminal" evidence="8">
    <location>
        <begin position="193"/>
        <end position="302"/>
    </location>
</feature>
<dbReference type="Proteomes" id="UP000770661">
    <property type="component" value="Unassembled WGS sequence"/>
</dbReference>
<dbReference type="Gene3D" id="3.30.830.10">
    <property type="entry name" value="Metalloenzyme, LuxS/M16 peptidase-like"/>
    <property type="match status" value="5"/>
</dbReference>
<keyword evidence="13" id="KW-1185">Reference proteome</keyword>
<gene>
    <name evidence="12" type="primary">Nrdc</name>
    <name evidence="12" type="ORF">GWK47_019015</name>
</gene>
<proteinExistence type="inferred from homology"/>
<feature type="region of interest" description="Disordered" evidence="7">
    <location>
        <begin position="1"/>
        <end position="44"/>
    </location>
</feature>
<dbReference type="InterPro" id="IPR011249">
    <property type="entry name" value="Metalloenz_LuxS/M16"/>
</dbReference>
<evidence type="ECO:0000256" key="2">
    <source>
        <dbReference type="ARBA" id="ARBA00022670"/>
    </source>
</evidence>
<comment type="caution">
    <text evidence="12">The sequence shown here is derived from an EMBL/GenBank/DDBJ whole genome shotgun (WGS) entry which is preliminary data.</text>
</comment>
<feature type="domain" description="Coenzyme PQQ synthesis protein F-like C-terminal lobe" evidence="11">
    <location>
        <begin position="1017"/>
        <end position="1115"/>
    </location>
</feature>
<dbReference type="InterPro" id="IPR011765">
    <property type="entry name" value="Pept_M16_N"/>
</dbReference>
<dbReference type="Pfam" id="PF00675">
    <property type="entry name" value="Peptidase_M16"/>
    <property type="match status" value="1"/>
</dbReference>
<keyword evidence="4" id="KW-0378">Hydrolase</keyword>
<evidence type="ECO:0000259" key="8">
    <source>
        <dbReference type="Pfam" id="PF00675"/>
    </source>
</evidence>
<reference evidence="12" key="1">
    <citation type="submission" date="2020-07" db="EMBL/GenBank/DDBJ databases">
        <title>The High-quality genome of the commercially important snow crab, Chionoecetes opilio.</title>
        <authorList>
            <person name="Jeong J.-H."/>
            <person name="Ryu S."/>
        </authorList>
    </citation>
    <scope>NUCLEOTIDE SEQUENCE</scope>
    <source>
        <strain evidence="12">MADBK_172401_WGS</strain>
        <tissue evidence="12">Digestive gland</tissue>
    </source>
</reference>
<dbReference type="OrthoDB" id="952271at2759"/>
<feature type="domain" description="Peptidase M16 middle/third" evidence="10">
    <location>
        <begin position="637"/>
        <end position="911"/>
    </location>
</feature>
<dbReference type="GO" id="GO:0046872">
    <property type="term" value="F:metal ion binding"/>
    <property type="evidence" value="ECO:0007669"/>
    <property type="project" value="UniProtKB-KW"/>
</dbReference>
<keyword evidence="6" id="KW-0482">Metalloprotease</keyword>
<evidence type="ECO:0000313" key="12">
    <source>
        <dbReference type="EMBL" id="KAG0712187.1"/>
    </source>
</evidence>
<protein>
    <submittedName>
        <fullName evidence="12">Nardilysin</fullName>
    </submittedName>
</protein>
<dbReference type="InterPro" id="IPR050626">
    <property type="entry name" value="Peptidase_M16"/>
</dbReference>
<keyword evidence="5" id="KW-0862">Zinc</keyword>
<evidence type="ECO:0000256" key="4">
    <source>
        <dbReference type="ARBA" id="ARBA00022801"/>
    </source>
</evidence>
<dbReference type="GO" id="GO:0008237">
    <property type="term" value="F:metallopeptidase activity"/>
    <property type="evidence" value="ECO:0007669"/>
    <property type="project" value="UniProtKB-KW"/>
</dbReference>
<accession>A0A8J5CLG8</accession>
<evidence type="ECO:0000313" key="13">
    <source>
        <dbReference type="Proteomes" id="UP000770661"/>
    </source>
</evidence>
<evidence type="ECO:0000256" key="7">
    <source>
        <dbReference type="SAM" id="MobiDB-lite"/>
    </source>
</evidence>
<keyword evidence="2" id="KW-0645">Protease</keyword>
<feature type="region of interest" description="Disordered" evidence="7">
    <location>
        <begin position="82"/>
        <end position="102"/>
    </location>
</feature>
<evidence type="ECO:0000259" key="9">
    <source>
        <dbReference type="Pfam" id="PF05193"/>
    </source>
</evidence>
<sequence>MSDVTVTSPRDSSRGHRDDISVASLETTERHHEIGLPANRSARRDVNTEAITKYMSKRLLSLANRRYSKKIRIDRLGRMRNVSKSASDGATGDEAPLTPHLPTTCQALDTPIKGRCDKKEYRVIKLENGLTALLVSDINRIQHSVEEDEDDDDSEESDEDGDMEVEEEEEEEEDTEEEDEEEGGRDCKQKQTDTSKYLAAASLTVGVGSFEDPDTIPGLMHFLEHMVFMGSEKYPKENDFDFFISNHGGHDNGHTDMEHTTFYFEVQERNLSAGLDRFAQFFINPLMKQEAMEREREAVHSEFHPPFFLHPRVPSTLLSPPQSSIHPSFSTQSSIHPSFSTPECSIHPSFSTPEVSIHQTFSTPEFHPPFFLHPRVSIHPSFSTPEFQMALPEDSYRVQQIFGAFAAKGHPMGKFTWGNEATLNTGIPDEALHTKLHELRLKYYSGHYMTLAVQARLSLDALQEEVCSIFSQVPNNKVARPTYTHLEFPFPQDKFHCLCRVVPTKEEHSVEISWALPSLLSHYQTKPLHYVSHLLGHEGRGSILSYLKNKVWAAGLYAGNDESGFEHNTTYAVMSISVDLTDEGFCNLEESGVNCFFNPKLQVYGAVCHLPIPGHDTRGRPQREGFREIQQIERLKFEYAEEMSTVENVESLSEAMQLYPPAHYLTGEALQEVYDPKVIKDCLDSLVPETCNIIISSKTQENFCGLTENGSGTNTVWRIPEEWKLRWAGLPPSPDLFIPTPNLFIPDTFDLLTPEKEVPEYPERLVEDERGTLWYRQDVKFQLPRTYCYVYFLSDVALKSPRMAACQDLFLALFEQQVMEDVYGAAMAQYVYSLSSGSQGLLSGSREVLDLLLHHLETFGEELGEKTFLEMRQQQVKCYYNAVLKPDKVRHDLRLSVLQQVHWTSLQKLQEVKSVTAKDLLQEYVPHILAPSSVRVLVQGNSSAQEARDLYGLLKKRLRLPAKEPLTQLCTNKLAEGAWGVRVKATNPANTNTSVINYYQHHQGTLRLEVLHEFIDMVMEGHVFDQLRTKEQLGYHVHCTNHNTYGILGLSVTVNTQANKFSVSHVDQRIEAFLEKFLKTVREKEKAEIVELKETLTSIKQTIDLTLREEVDRNWSEIVHGEYIFDRLKKQVGLIQELTQEAVVECLSELVSAKGDTYRKLSVQVIGGSDPETSTPLSLDHLLGQDGALDFLSPEEGEQTSVPRDHFITDVAAFKDKLKLYPPTKIM</sequence>
<dbReference type="InterPro" id="IPR032632">
    <property type="entry name" value="Peptidase_M16_M"/>
</dbReference>
<feature type="region of interest" description="Disordered" evidence="7">
    <location>
        <begin position="143"/>
        <end position="192"/>
    </location>
</feature>
<dbReference type="Pfam" id="PF22456">
    <property type="entry name" value="PqqF-like_C_4"/>
    <property type="match status" value="1"/>
</dbReference>
<feature type="domain" description="Peptidase M16 C-terminal" evidence="9">
    <location>
        <begin position="435"/>
        <end position="590"/>
    </location>
</feature>
<feature type="compositionally biased region" description="Basic and acidic residues" evidence="7">
    <location>
        <begin position="11"/>
        <end position="20"/>
    </location>
</feature>
<dbReference type="GO" id="GO:0006508">
    <property type="term" value="P:proteolysis"/>
    <property type="evidence" value="ECO:0007669"/>
    <property type="project" value="UniProtKB-KW"/>
</dbReference>
<evidence type="ECO:0000256" key="1">
    <source>
        <dbReference type="ARBA" id="ARBA00007261"/>
    </source>
</evidence>
<name>A0A8J5CLG8_CHIOP</name>
<dbReference type="SUPFAM" id="SSF63411">
    <property type="entry name" value="LuxS/MPP-like metallohydrolase"/>
    <property type="match status" value="5"/>
</dbReference>
<evidence type="ECO:0000259" key="10">
    <source>
        <dbReference type="Pfam" id="PF16187"/>
    </source>
</evidence>
<dbReference type="PANTHER" id="PTHR43690">
    <property type="entry name" value="NARDILYSIN"/>
    <property type="match status" value="1"/>
</dbReference>
<feature type="compositionally biased region" description="Acidic residues" evidence="7">
    <location>
        <begin position="146"/>
        <end position="183"/>
    </location>
</feature>